<evidence type="ECO:0000313" key="2">
    <source>
        <dbReference type="Proteomes" id="UP000008136"/>
    </source>
</evidence>
<dbReference type="AlphaFoldDB" id="F2KMZ8"/>
<dbReference type="HOGENOM" id="CLU_985571_0_0_2"/>
<dbReference type="PANTHER" id="PTHR42206">
    <property type="entry name" value="METAL-DEPENDENT HYDROLASE-RELATED"/>
    <property type="match status" value="1"/>
</dbReference>
<dbReference type="STRING" id="693661.Arcve_1267"/>
<dbReference type="Gene3D" id="3.20.20.140">
    <property type="entry name" value="Metal-dependent hydrolases"/>
    <property type="match status" value="1"/>
</dbReference>
<dbReference type="eggNOG" id="arCOG00893">
    <property type="taxonomic scope" value="Archaea"/>
</dbReference>
<dbReference type="PIRSF" id="PIRSF004961">
    <property type="entry name" value="UCP004961_TatD"/>
    <property type="match status" value="1"/>
</dbReference>
<dbReference type="Proteomes" id="UP000008136">
    <property type="component" value="Chromosome"/>
</dbReference>
<gene>
    <name evidence="1" type="ordered locus">Arcve_1267</name>
</gene>
<dbReference type="InterPro" id="IPR011589">
    <property type="entry name" value="UCP004961"/>
</dbReference>
<sequence>MIITDDHMHLYNHLRLKALEEFKKAGGTHVFLVSLLSKHYDVRPESGKDFRKIFDAHISLVEKANKIVKAYAVLAVHPAEITILGGRLGFRKAAEVMMEALDIAGEYVEEGKAVAIKSGRPHYKVNEEIWQLSNEVMQHAFEVAKDVGCAVQLHTESYSREGIEEIARIADKAGIKRDKVVKHFSPPRVKEFEEVGIFPSVIAMGNNVLEAAKQGTRFTVETDYIDDAKRPGAVLGPKTVPKKIKELLKHGFDEDFIYRICAENVRNVYGVDIE</sequence>
<dbReference type="Pfam" id="PF01026">
    <property type="entry name" value="TatD_DNase"/>
    <property type="match status" value="1"/>
</dbReference>
<reference evidence="1 2" key="1">
    <citation type="submission" date="2011-03" db="EMBL/GenBank/DDBJ databases">
        <title>The complete genome of Archaeoglobus veneficus SNP6.</title>
        <authorList>
            <consortium name="US DOE Joint Genome Institute (JGI-PGF)"/>
            <person name="Lucas S."/>
            <person name="Copeland A."/>
            <person name="Lapidus A."/>
            <person name="Bruce D."/>
            <person name="Goodwin L."/>
            <person name="Pitluck S."/>
            <person name="Kyrpides N."/>
            <person name="Mavromatis K."/>
            <person name="Pagani I."/>
            <person name="Ivanova N."/>
            <person name="Mikhailova N."/>
            <person name="Lu M."/>
            <person name="Detter J.C."/>
            <person name="Tapia R."/>
            <person name="Han C."/>
            <person name="Land M."/>
            <person name="Hauser L."/>
            <person name="Markowitz V."/>
            <person name="Cheng J.-F."/>
            <person name="Hugenholtz P."/>
            <person name="Woyke T."/>
            <person name="Wu D."/>
            <person name="Spring S."/>
            <person name="Brambilla E."/>
            <person name="Klenk H.-P."/>
            <person name="Eisen J.A."/>
        </authorList>
    </citation>
    <scope>NUCLEOTIDE SEQUENCE [LARGE SCALE GENOMIC DNA]</scope>
    <source>
        <strain>SNP6</strain>
    </source>
</reference>
<dbReference type="RefSeq" id="WP_013683936.1">
    <property type="nucleotide sequence ID" value="NC_015320.1"/>
</dbReference>
<dbReference type="SUPFAM" id="SSF51556">
    <property type="entry name" value="Metallo-dependent hydrolases"/>
    <property type="match status" value="1"/>
</dbReference>
<dbReference type="GeneID" id="10394388"/>
<dbReference type="EMBL" id="CP002588">
    <property type="protein sequence ID" value="AEA47274.1"/>
    <property type="molecule type" value="Genomic_DNA"/>
</dbReference>
<dbReference type="GO" id="GO:0016788">
    <property type="term" value="F:hydrolase activity, acting on ester bonds"/>
    <property type="evidence" value="ECO:0007669"/>
    <property type="project" value="InterPro"/>
</dbReference>
<evidence type="ECO:0000313" key="1">
    <source>
        <dbReference type="EMBL" id="AEA47274.1"/>
    </source>
</evidence>
<organism evidence="1 2">
    <name type="scientific">Archaeoglobus veneficus (strain DSM 11195 / SNP6)</name>
    <dbReference type="NCBI Taxonomy" id="693661"/>
    <lineage>
        <taxon>Archaea</taxon>
        <taxon>Methanobacteriati</taxon>
        <taxon>Methanobacteriota</taxon>
        <taxon>Archaeoglobi</taxon>
        <taxon>Archaeoglobales</taxon>
        <taxon>Archaeoglobaceae</taxon>
        <taxon>Archaeoglobus</taxon>
    </lineage>
</organism>
<dbReference type="KEGG" id="ave:Arcve_1267"/>
<proteinExistence type="predicted"/>
<dbReference type="InterPro" id="IPR001130">
    <property type="entry name" value="TatD-like"/>
</dbReference>
<accession>F2KMZ8</accession>
<protein>
    <submittedName>
        <fullName evidence="1">TatD-related deoxyribonuclease</fullName>
    </submittedName>
</protein>
<dbReference type="OrthoDB" id="52767at2157"/>
<keyword evidence="2" id="KW-1185">Reference proteome</keyword>
<name>F2KMZ8_ARCVS</name>
<dbReference type="InterPro" id="IPR032466">
    <property type="entry name" value="Metal_Hydrolase"/>
</dbReference>
<dbReference type="PANTHER" id="PTHR42206:SF1">
    <property type="entry name" value="METAL-DEPENDENT HYDROLASE"/>
    <property type="match status" value="1"/>
</dbReference>